<dbReference type="PANTHER" id="PTHR40866:SF1">
    <property type="entry name" value="BED-TYPE DOMAIN-CONTAINING PROTEIN"/>
    <property type="match status" value="1"/>
</dbReference>
<comment type="caution">
    <text evidence="2">The sequence shown here is derived from an EMBL/GenBank/DDBJ whole genome shotgun (WGS) entry which is preliminary data.</text>
</comment>
<protein>
    <recommendedName>
        <fullName evidence="4">HAT C-terminal dimerisation domain-containing protein</fullName>
    </recommendedName>
</protein>
<dbReference type="AlphaFoldDB" id="V9FWF0"/>
<evidence type="ECO:0000256" key="1">
    <source>
        <dbReference type="SAM" id="MobiDB-lite"/>
    </source>
</evidence>
<name>V9FWF0_PHYNI</name>
<accession>V9FWF0</accession>
<sequence>MAKRNVTRWSFTFTKVQRYNRIRPEIRLLFDAVVAEYPVMGEHLKTMAKIVHTPTFESAVVNIISGCTLLPAELEGLKIFNLSAMAGKKRKGGDGDYASPLLQGGGKKRKTPSSTDYAPIVKQIPPTSNTVEWLFSQCKFMLTPQRRSVMPVNFEQLAFLRVNRHLWDLLLL</sequence>
<dbReference type="eggNOG" id="ENOG502SKPA">
    <property type="taxonomic scope" value="Eukaryota"/>
</dbReference>
<dbReference type="SUPFAM" id="SSF53098">
    <property type="entry name" value="Ribonuclease H-like"/>
    <property type="match status" value="1"/>
</dbReference>
<dbReference type="OrthoDB" id="111902at2759"/>
<proteinExistence type="predicted"/>
<dbReference type="HOGENOM" id="CLU_037484_2_2_1"/>
<dbReference type="InterPro" id="IPR012337">
    <property type="entry name" value="RNaseH-like_sf"/>
</dbReference>
<keyword evidence="3" id="KW-1185">Reference proteome</keyword>
<feature type="region of interest" description="Disordered" evidence="1">
    <location>
        <begin position="89"/>
        <end position="115"/>
    </location>
</feature>
<organism evidence="2 3">
    <name type="scientific">Phytophthora nicotianae P1569</name>
    <dbReference type="NCBI Taxonomy" id="1317065"/>
    <lineage>
        <taxon>Eukaryota</taxon>
        <taxon>Sar</taxon>
        <taxon>Stramenopiles</taxon>
        <taxon>Oomycota</taxon>
        <taxon>Peronosporomycetes</taxon>
        <taxon>Peronosporales</taxon>
        <taxon>Peronosporaceae</taxon>
        <taxon>Phytophthora</taxon>
    </lineage>
</organism>
<dbReference type="Proteomes" id="UP000018721">
    <property type="component" value="Unassembled WGS sequence"/>
</dbReference>
<reference evidence="2 3" key="1">
    <citation type="submission" date="2013-11" db="EMBL/GenBank/DDBJ databases">
        <title>The Genome Sequence of Phytophthora parasitica P1569.</title>
        <authorList>
            <consortium name="The Broad Institute Genomics Platform"/>
            <person name="Russ C."/>
            <person name="Tyler B."/>
            <person name="Panabieres F."/>
            <person name="Shan W."/>
            <person name="Tripathy S."/>
            <person name="Grunwald N."/>
            <person name="Machado M."/>
            <person name="Johnson C.S."/>
            <person name="Arredondo F."/>
            <person name="Hong C."/>
            <person name="Coffey M."/>
            <person name="Young S.K."/>
            <person name="Zeng Q."/>
            <person name="Gargeya S."/>
            <person name="Fitzgerald M."/>
            <person name="Abouelleil A."/>
            <person name="Alvarado L."/>
            <person name="Chapman S.B."/>
            <person name="Gainer-Dewar J."/>
            <person name="Goldberg J."/>
            <person name="Griggs A."/>
            <person name="Gujja S."/>
            <person name="Hansen M."/>
            <person name="Howarth C."/>
            <person name="Imamovic A."/>
            <person name="Ireland A."/>
            <person name="Larimer J."/>
            <person name="McCowan C."/>
            <person name="Murphy C."/>
            <person name="Pearson M."/>
            <person name="Poon T.W."/>
            <person name="Priest M."/>
            <person name="Roberts A."/>
            <person name="Saif S."/>
            <person name="Shea T."/>
            <person name="Sykes S."/>
            <person name="Wortman J."/>
            <person name="Nusbaum C."/>
            <person name="Birren B."/>
        </authorList>
    </citation>
    <scope>NUCLEOTIDE SEQUENCE [LARGE SCALE GENOMIC DNA]</scope>
    <source>
        <strain evidence="2 3">P1569</strain>
    </source>
</reference>
<gene>
    <name evidence="2" type="ORF">F443_02504</name>
</gene>
<dbReference type="PANTHER" id="PTHR40866">
    <property type="entry name" value="BED-TYPE DOMAIN-CONTAINING PROTEIN"/>
    <property type="match status" value="1"/>
</dbReference>
<evidence type="ECO:0000313" key="3">
    <source>
        <dbReference type="Proteomes" id="UP000018721"/>
    </source>
</evidence>
<dbReference type="EMBL" id="ANIZ01000451">
    <property type="protein sequence ID" value="ETI54742.1"/>
    <property type="molecule type" value="Genomic_DNA"/>
</dbReference>
<evidence type="ECO:0000313" key="2">
    <source>
        <dbReference type="EMBL" id="ETI54742.1"/>
    </source>
</evidence>
<evidence type="ECO:0008006" key="4">
    <source>
        <dbReference type="Google" id="ProtNLM"/>
    </source>
</evidence>